<proteinExistence type="predicted"/>
<feature type="compositionally biased region" description="Acidic residues" evidence="1">
    <location>
        <begin position="279"/>
        <end position="362"/>
    </location>
</feature>
<dbReference type="InterPro" id="IPR052696">
    <property type="entry name" value="Coiled-coil_domain"/>
</dbReference>
<dbReference type="FunCoup" id="A0A6I9HX47">
    <property type="interactions" value="4"/>
</dbReference>
<dbReference type="CTD" id="196477"/>
<sequence>MTQTLNTREDPLNLGGGWASSAPLRTWSSCHRRRRGAPTYKRRQGRYCPKAEYEPPRKQPKQQHGPGPWYHPPRRPCWALYSNWGRWGGPWCPPPAGFWKPPGGVQVIRVYGLHPLCLCCCSCWRGPWNPGWPRPPGRKKRWGRWGRWGRRGRGLRRHPRRPFRRSPPVDLSTLLRPVNLYGWRAPGMRAPRNTTQFIMNQIYEDMRQQEKLERQQEALRAQQAQASGMASPAGTFGNAPPSGGEEDAELQEAFVQNPSLVFSPDLEEENQSPTPRQLEEEEERNEEEEEECDEECDGKELESDEEDEESDTKDEAEVEEADYVGEEEEEEEDEEEDEEEEEQEEEEMEEEEEGLQEDEQREEENHLPLEMPLSILVGAEEERENFINCTYLSPQQLIPEVPQEGLLMVQDI</sequence>
<dbReference type="InterPro" id="IPR027889">
    <property type="entry name" value="CCER1"/>
</dbReference>
<dbReference type="PANTHER" id="PTHR37337">
    <property type="entry name" value="COILED-COIL DOMAIN-CONTAINING GLUTAMATE-RICH PROTEIN 1"/>
    <property type="match status" value="1"/>
</dbReference>
<evidence type="ECO:0000313" key="3">
    <source>
        <dbReference type="RefSeq" id="XP_006197952.1"/>
    </source>
</evidence>
<dbReference type="PANTHER" id="PTHR37337:SF1">
    <property type="entry name" value="COILED-COIL DOMAIN-CONTAINING GLUTAMATE-RICH PROTEIN 1"/>
    <property type="match status" value="1"/>
</dbReference>
<reference evidence="3" key="1">
    <citation type="submission" date="2025-08" db="UniProtKB">
        <authorList>
            <consortium name="RefSeq"/>
        </authorList>
    </citation>
    <scope>IDENTIFICATION</scope>
</reference>
<feature type="region of interest" description="Disordered" evidence="1">
    <location>
        <begin position="261"/>
        <end position="369"/>
    </location>
</feature>
<name>A0A6I9HX47_VICPA</name>
<evidence type="ECO:0000256" key="1">
    <source>
        <dbReference type="SAM" id="MobiDB-lite"/>
    </source>
</evidence>
<accession>A0A6I9HX47</accession>
<evidence type="ECO:0000313" key="2">
    <source>
        <dbReference type="Proteomes" id="UP001652581"/>
    </source>
</evidence>
<organism evidence="2 3">
    <name type="scientific">Vicugna pacos</name>
    <name type="common">Alpaca</name>
    <name type="synonym">Lama pacos</name>
    <dbReference type="NCBI Taxonomy" id="30538"/>
    <lineage>
        <taxon>Eukaryota</taxon>
        <taxon>Metazoa</taxon>
        <taxon>Chordata</taxon>
        <taxon>Craniata</taxon>
        <taxon>Vertebrata</taxon>
        <taxon>Euteleostomi</taxon>
        <taxon>Mammalia</taxon>
        <taxon>Eutheria</taxon>
        <taxon>Laurasiatheria</taxon>
        <taxon>Artiodactyla</taxon>
        <taxon>Tylopoda</taxon>
        <taxon>Camelidae</taxon>
        <taxon>Vicugna</taxon>
    </lineage>
</organism>
<dbReference type="RefSeq" id="XP_006197952.1">
    <property type="nucleotide sequence ID" value="XM_006197890.3"/>
</dbReference>
<dbReference type="Pfam" id="PF15482">
    <property type="entry name" value="CCER1"/>
    <property type="match status" value="1"/>
</dbReference>
<dbReference type="GeneID" id="102526395"/>
<keyword evidence="2" id="KW-1185">Reference proteome</keyword>
<feature type="region of interest" description="Disordered" evidence="1">
    <location>
        <begin position="209"/>
        <end position="249"/>
    </location>
</feature>
<dbReference type="KEGG" id="vpc:102526395"/>
<protein>
    <submittedName>
        <fullName evidence="3">Coiled-coil domain-containing glutamate-rich protein 1</fullName>
    </submittedName>
</protein>
<dbReference type="InParanoid" id="A0A6I9HX47"/>
<dbReference type="OrthoDB" id="9451863at2759"/>
<dbReference type="AlphaFoldDB" id="A0A6I9HX47"/>
<gene>
    <name evidence="3" type="primary">CCER1</name>
</gene>
<dbReference type="Proteomes" id="UP001652581">
    <property type="component" value="Chromosome 12"/>
</dbReference>